<feature type="transmembrane region" description="Helical" evidence="7">
    <location>
        <begin position="85"/>
        <end position="102"/>
    </location>
</feature>
<feature type="transmembrane region" description="Helical" evidence="7">
    <location>
        <begin position="434"/>
        <end position="456"/>
    </location>
</feature>
<feature type="transmembrane region" description="Helical" evidence="7">
    <location>
        <begin position="200"/>
        <end position="221"/>
    </location>
</feature>
<evidence type="ECO:0008006" key="10">
    <source>
        <dbReference type="Google" id="ProtNLM"/>
    </source>
</evidence>
<dbReference type="PANTHER" id="PTHR11819">
    <property type="entry name" value="SOLUTE CARRIER FAMILY 5"/>
    <property type="match status" value="1"/>
</dbReference>
<feature type="transmembrane region" description="Helical" evidence="7">
    <location>
        <begin position="463"/>
        <end position="484"/>
    </location>
</feature>
<dbReference type="InterPro" id="IPR038377">
    <property type="entry name" value="Na/Glc_symporter_sf"/>
</dbReference>
<accession>A0A3A4QX49</accession>
<proteinExistence type="inferred from homology"/>
<keyword evidence="3 7" id="KW-0812">Transmembrane</keyword>
<feature type="transmembrane region" description="Helical" evidence="7">
    <location>
        <begin position="293"/>
        <end position="311"/>
    </location>
</feature>
<sequence>MYEQLQPLQLIDWIVIAAYFLITVGIGLYFAGKIREGGTLTEYFVAGRKMTWWLAGTSLVATSFAADTPLVISGWIRTLGLQRNWFWWGGIMGMMLCTFFYARLWRRARIITDVEFVELRYKGNAAAILRGFHASYRSLIQNTLVLSWVTLAATKIMEIVLDLPTFVIMKNFTFHLVQSGVDFTTLYDPNLVFLAIDEKLFGIILCVSTTVGYCTFSGLWGVVAADFFQFICAMAGCIILAVVVLLEAGGPGPMVQKAVEAINSGIVDNGTTGYVVQARDVFSFTPPFNIKEGGFLALWAFIVFIGLQWWAGGEGGGFLAQRLFSCKDEKHSVAAMLWYNFANYVLRPWPWIIAGVGSLFLIPKISAFGPNYNHEHAYVIMLMKFLPAGLKGVMVASLMAAYMSTVSTHVNFGASYLVNDLYKRFIVRKATQRHYVHISEIAVIFLTILAGIFAYYSESISGAWLTFFELMSGTGFVILVRWYWWRINPWSEISAMISSLVIWTLLNNEMLLGKFFGAGDPELFEKFYPVRFTINLLVSTIIWVTVTYLTKPVDEQHLVRFYKRVRPAGLWGHIALKAGNLNHLQVGWAEWIAWATGVVSLFAMIFSLGKLCFGMYIQSLVYGIIGLISAAGMFAMLTKMDWSGMPDFEKDVEDETNE</sequence>
<evidence type="ECO:0000256" key="2">
    <source>
        <dbReference type="ARBA" id="ARBA00006434"/>
    </source>
</evidence>
<evidence type="ECO:0000256" key="3">
    <source>
        <dbReference type="ARBA" id="ARBA00022692"/>
    </source>
</evidence>
<dbReference type="Proteomes" id="UP000266426">
    <property type="component" value="Unassembled WGS sequence"/>
</dbReference>
<feature type="transmembrane region" description="Helical" evidence="7">
    <location>
        <begin position="591"/>
        <end position="613"/>
    </location>
</feature>
<dbReference type="GO" id="GO:0005412">
    <property type="term" value="F:D-glucose:sodium symporter activity"/>
    <property type="evidence" value="ECO:0007669"/>
    <property type="project" value="TreeGrafter"/>
</dbReference>
<dbReference type="GO" id="GO:0005886">
    <property type="term" value="C:plasma membrane"/>
    <property type="evidence" value="ECO:0007669"/>
    <property type="project" value="TreeGrafter"/>
</dbReference>
<protein>
    <recommendedName>
        <fullName evidence="10">Sodium:proline symporter</fullName>
    </recommendedName>
</protein>
<evidence type="ECO:0000313" key="8">
    <source>
        <dbReference type="EMBL" id="RJP56863.1"/>
    </source>
</evidence>
<feature type="transmembrane region" description="Helical" evidence="7">
    <location>
        <begin position="393"/>
        <end position="414"/>
    </location>
</feature>
<feature type="transmembrane region" description="Helical" evidence="7">
    <location>
        <begin position="227"/>
        <end position="246"/>
    </location>
</feature>
<dbReference type="PANTHER" id="PTHR11819:SF77">
    <property type="entry name" value="SODIUM_GLUCOSE COTRANSPORT PROTEIN"/>
    <property type="match status" value="1"/>
</dbReference>
<feature type="transmembrane region" description="Helical" evidence="7">
    <location>
        <begin position="13"/>
        <end position="31"/>
    </location>
</feature>
<reference evidence="8 9" key="1">
    <citation type="journal article" date="2017" name="ISME J.">
        <title>Energy and carbon metabolisms in a deep terrestrial subsurface fluid microbial community.</title>
        <authorList>
            <person name="Momper L."/>
            <person name="Jungbluth S.P."/>
            <person name="Lee M.D."/>
            <person name="Amend J.P."/>
        </authorList>
    </citation>
    <scope>NUCLEOTIDE SEQUENCE [LARGE SCALE GENOMIC DNA]</scope>
    <source>
        <strain evidence="8">SURF_26</strain>
    </source>
</reference>
<evidence type="ECO:0000256" key="6">
    <source>
        <dbReference type="RuleBase" id="RU362091"/>
    </source>
</evidence>
<evidence type="ECO:0000256" key="4">
    <source>
        <dbReference type="ARBA" id="ARBA00022989"/>
    </source>
</evidence>
<organism evidence="8 9">
    <name type="scientific">Candidatus Auribacter fodinae</name>
    <dbReference type="NCBI Taxonomy" id="2093366"/>
    <lineage>
        <taxon>Bacteria</taxon>
        <taxon>Pseudomonadati</taxon>
        <taxon>Candidatus Auribacterota</taxon>
        <taxon>Candidatus Auribacteria</taxon>
        <taxon>Candidatus Auribacterales</taxon>
        <taxon>Candidatus Auribacteraceae</taxon>
        <taxon>Candidatus Auribacter</taxon>
    </lineage>
</organism>
<comment type="subcellular location">
    <subcellularLocation>
        <location evidence="1">Membrane</location>
        <topology evidence="1">Multi-pass membrane protein</topology>
    </subcellularLocation>
</comment>
<feature type="transmembrane region" description="Helical" evidence="7">
    <location>
        <begin position="528"/>
        <end position="549"/>
    </location>
</feature>
<name>A0A3A4QX49_9BACT</name>
<dbReference type="CDD" id="cd11477">
    <property type="entry name" value="SLC5sbd_u1"/>
    <property type="match status" value="1"/>
</dbReference>
<dbReference type="EMBL" id="QZJZ01000089">
    <property type="protein sequence ID" value="RJP56863.1"/>
    <property type="molecule type" value="Genomic_DNA"/>
</dbReference>
<feature type="transmembrane region" description="Helical" evidence="7">
    <location>
        <begin position="620"/>
        <end position="638"/>
    </location>
</feature>
<evidence type="ECO:0000256" key="1">
    <source>
        <dbReference type="ARBA" id="ARBA00004141"/>
    </source>
</evidence>
<evidence type="ECO:0000313" key="9">
    <source>
        <dbReference type="Proteomes" id="UP000266426"/>
    </source>
</evidence>
<keyword evidence="4 7" id="KW-1133">Transmembrane helix</keyword>
<dbReference type="Pfam" id="PF00474">
    <property type="entry name" value="SSF"/>
    <property type="match status" value="2"/>
</dbReference>
<dbReference type="PROSITE" id="PS50283">
    <property type="entry name" value="NA_SOLUT_SYMP_3"/>
    <property type="match status" value="1"/>
</dbReference>
<keyword evidence="5 7" id="KW-0472">Membrane</keyword>
<gene>
    <name evidence="8" type="ORF">C4541_11295</name>
</gene>
<comment type="caution">
    <text evidence="8">The sequence shown here is derived from an EMBL/GenBank/DDBJ whole genome shotgun (WGS) entry which is preliminary data.</text>
</comment>
<dbReference type="AlphaFoldDB" id="A0A3A4QX49"/>
<comment type="similarity">
    <text evidence="2 6">Belongs to the sodium:solute symporter (SSF) (TC 2.A.21) family.</text>
</comment>
<dbReference type="InterPro" id="IPR001734">
    <property type="entry name" value="Na/solute_symporter"/>
</dbReference>
<dbReference type="Gene3D" id="1.20.1730.10">
    <property type="entry name" value="Sodium/glucose cotransporter"/>
    <property type="match status" value="1"/>
</dbReference>
<feature type="transmembrane region" description="Helical" evidence="7">
    <location>
        <begin position="52"/>
        <end position="73"/>
    </location>
</feature>
<feature type="transmembrane region" description="Helical" evidence="7">
    <location>
        <begin position="349"/>
        <end position="372"/>
    </location>
</feature>
<evidence type="ECO:0000256" key="7">
    <source>
        <dbReference type="SAM" id="Phobius"/>
    </source>
</evidence>
<evidence type="ECO:0000256" key="5">
    <source>
        <dbReference type="ARBA" id="ARBA00023136"/>
    </source>
</evidence>